<protein>
    <recommendedName>
        <fullName evidence="3">Cold-shock protein</fullName>
    </recommendedName>
</protein>
<dbReference type="OrthoDB" id="1955171at2"/>
<sequence>MTEQLDTTVEKQPVIIKPPQEGELLPTETWECVSDLCNGWMRKEYSFDSSPACPLCQSHMSSGTRMIPELSRIFRKSGIRFGRGNPH</sequence>
<evidence type="ECO:0000313" key="2">
    <source>
        <dbReference type="Proteomes" id="UP000284219"/>
    </source>
</evidence>
<evidence type="ECO:0000313" key="1">
    <source>
        <dbReference type="EMBL" id="RKD21038.1"/>
    </source>
</evidence>
<accession>A0A419SD60</accession>
<gene>
    <name evidence="1" type="ORF">BEP19_15265</name>
</gene>
<evidence type="ECO:0008006" key="3">
    <source>
        <dbReference type="Google" id="ProtNLM"/>
    </source>
</evidence>
<dbReference type="AlphaFoldDB" id="A0A419SD60"/>
<keyword evidence="2" id="KW-1185">Reference proteome</keyword>
<dbReference type="InterPro" id="IPR025916">
    <property type="entry name" value="YdjO"/>
</dbReference>
<reference evidence="1 2" key="1">
    <citation type="submission" date="2016-08" db="EMBL/GenBank/DDBJ databases">
        <title>Novel Firmicute Genomes.</title>
        <authorList>
            <person name="Poppleton D.I."/>
            <person name="Gribaldo S."/>
        </authorList>
    </citation>
    <scope>NUCLEOTIDE SEQUENCE [LARGE SCALE GENOMIC DNA]</scope>
    <source>
        <strain evidence="1 2">RAOx-1</strain>
    </source>
</reference>
<dbReference type="Pfam" id="PF14169">
    <property type="entry name" value="YdjO"/>
    <property type="match status" value="1"/>
</dbReference>
<dbReference type="RefSeq" id="WP_120191105.1">
    <property type="nucleotide sequence ID" value="NZ_MCHY01000013.1"/>
</dbReference>
<organism evidence="1 2">
    <name type="scientific">Ammoniphilus oxalaticus</name>
    <dbReference type="NCBI Taxonomy" id="66863"/>
    <lineage>
        <taxon>Bacteria</taxon>
        <taxon>Bacillati</taxon>
        <taxon>Bacillota</taxon>
        <taxon>Bacilli</taxon>
        <taxon>Bacillales</taxon>
        <taxon>Paenibacillaceae</taxon>
        <taxon>Aneurinibacillus group</taxon>
        <taxon>Ammoniphilus</taxon>
    </lineage>
</organism>
<name>A0A419SD60_9BACL</name>
<proteinExistence type="predicted"/>
<dbReference type="Proteomes" id="UP000284219">
    <property type="component" value="Unassembled WGS sequence"/>
</dbReference>
<comment type="caution">
    <text evidence="1">The sequence shown here is derived from an EMBL/GenBank/DDBJ whole genome shotgun (WGS) entry which is preliminary data.</text>
</comment>
<dbReference type="EMBL" id="MCHY01000013">
    <property type="protein sequence ID" value="RKD21038.1"/>
    <property type="molecule type" value="Genomic_DNA"/>
</dbReference>